<evidence type="ECO:0000313" key="1">
    <source>
        <dbReference type="EMBL" id="TGX99089.1"/>
    </source>
</evidence>
<sequence>MFLVIAEKPSVSQSLARILSVTEREDGYLSGEDCIVSWCLGHLAEYASPDYYDSRYGKWEFTDLPIVPGKWELDVAKDKKKQFAVLKKLLNRNDLDYVVNACDAGREGELIFKRVYDLSGSKIPVRRLWISSMEDSAIQEGFANLKDGEEYKNLCEASICRAKADWLIGMNATRAFTTKYYKRLTVGRVQTPTLAMLVERQDAIDGFVKEAYYKVAVEGDGIRVISESIKDEAESIALAEKCNGKSAVIRKVEKIQKKNQPPKLYDLTTLQREANRFFGYTAQETLRELQELYEAKLVTYPRTDSQYITADMEQTALELLELLPELLPFLQGESIGENIGRIINNDKVSDHHALLLTKEALGQDFEELSERQRNIFRLIGQRLAQAVSEECIYEETTVTALCEGHEFSAKGKATVQPGFKGIEEAFRNAVQKGKPADKGKTDDTFSIPGGLREGMEIAEVRAEKSRHFTSAPKPYSEDTLLLAMERAGNQDFDEDTEKKGLGTPATRASILEKLVSSGYAKRNGKQILPTADGKELIAVLPDYLKSAAMTAEWENKLLLMENGQMDSREFLREITDLIDTMIAGCSAISGEEQGRFHQRESVGICPVCGNPVYEGKKNFYCSNRECAFSLWKENRYLSGMKKLVDKKMAAELLEKGRTHVKDLYSQKTGRTFAADLLMTAEDGRANFSLEFPKKKGSGKSGKGSVKQK</sequence>
<dbReference type="EMBL" id="SRZB01000010">
    <property type="protein sequence ID" value="TGX99089.1"/>
    <property type="molecule type" value="Genomic_DNA"/>
</dbReference>
<protein>
    <submittedName>
        <fullName evidence="1">Type IA DNA topoisomerase</fullName>
    </submittedName>
</protein>
<keyword evidence="2" id="KW-1185">Reference proteome</keyword>
<reference evidence="1" key="1">
    <citation type="submission" date="2019-04" db="EMBL/GenBank/DDBJ databases">
        <title>Microbes associate with the intestines of laboratory mice.</title>
        <authorList>
            <person name="Navarre W."/>
            <person name="Wong E."/>
            <person name="Huang K."/>
            <person name="Tropini C."/>
            <person name="Ng K."/>
            <person name="Yu B."/>
        </authorList>
    </citation>
    <scope>NUCLEOTIDE SEQUENCE</scope>
    <source>
        <strain evidence="1">NM72_1-8</strain>
    </source>
</reference>
<evidence type="ECO:0000313" key="2">
    <source>
        <dbReference type="Proteomes" id="UP000307720"/>
    </source>
</evidence>
<name>A0AC61QZQ1_9FIRM</name>
<gene>
    <name evidence="1" type="ORF">E5357_06570</name>
</gene>
<comment type="caution">
    <text evidence="1">The sequence shown here is derived from an EMBL/GenBank/DDBJ whole genome shotgun (WGS) entry which is preliminary data.</text>
</comment>
<organism evidence="1 2">
    <name type="scientific">Hominisplanchenecus murintestinalis</name>
    <dbReference type="NCBI Taxonomy" id="2941517"/>
    <lineage>
        <taxon>Bacteria</taxon>
        <taxon>Bacillati</taxon>
        <taxon>Bacillota</taxon>
        <taxon>Clostridia</taxon>
        <taxon>Lachnospirales</taxon>
        <taxon>Lachnospiraceae</taxon>
        <taxon>Hominisplanchenecus</taxon>
    </lineage>
</organism>
<accession>A0AC61QZQ1</accession>
<dbReference type="Proteomes" id="UP000307720">
    <property type="component" value="Unassembled WGS sequence"/>
</dbReference>
<proteinExistence type="predicted"/>